<sequence length="228" mass="26653">MFTLSHLPIEILYLITNHLAVEDIVILARLNSWYSYWLSFILGERIHQQIDQEGWRIHVDILATFYPVNQHAFSHELILLSNYTRISPTTLMIELNLCPVAQNGFDLVYNHSSTLELLHQIKTNIDMVAYVAQVSSEKEKRLQYVHQAGAAMLSEHQVWKQSRQATVVLGSDFHVKYQMSQEDPMLIQHPPKATLSFGQVQISPEWWVKQLNRKTLADHHELVEHQYW</sequence>
<accession>A0A1C7N7F9</accession>
<dbReference type="PROSITE" id="PS50181">
    <property type="entry name" value="FBOX"/>
    <property type="match status" value="1"/>
</dbReference>
<organism evidence="2 3">
    <name type="scientific">Choanephora cucurbitarum</name>
    <dbReference type="NCBI Taxonomy" id="101091"/>
    <lineage>
        <taxon>Eukaryota</taxon>
        <taxon>Fungi</taxon>
        <taxon>Fungi incertae sedis</taxon>
        <taxon>Mucoromycota</taxon>
        <taxon>Mucoromycotina</taxon>
        <taxon>Mucoromycetes</taxon>
        <taxon>Mucorales</taxon>
        <taxon>Mucorineae</taxon>
        <taxon>Choanephoraceae</taxon>
        <taxon>Choanephoroideae</taxon>
        <taxon>Choanephora</taxon>
    </lineage>
</organism>
<evidence type="ECO:0000313" key="3">
    <source>
        <dbReference type="Proteomes" id="UP000093000"/>
    </source>
</evidence>
<protein>
    <recommendedName>
        <fullName evidence="1">F-box domain-containing protein</fullName>
    </recommendedName>
</protein>
<dbReference type="OrthoDB" id="2255585at2759"/>
<dbReference type="Proteomes" id="UP000093000">
    <property type="component" value="Unassembled WGS sequence"/>
</dbReference>
<reference evidence="2 3" key="1">
    <citation type="submission" date="2016-03" db="EMBL/GenBank/DDBJ databases">
        <title>Choanephora cucurbitarum.</title>
        <authorList>
            <person name="Min B."/>
            <person name="Park H."/>
            <person name="Park J.-H."/>
            <person name="Shin H.-D."/>
            <person name="Choi I.-G."/>
        </authorList>
    </citation>
    <scope>NUCLEOTIDE SEQUENCE [LARGE SCALE GENOMIC DNA]</scope>
    <source>
        <strain evidence="2 3">KUS-F28377</strain>
    </source>
</reference>
<evidence type="ECO:0000259" key="1">
    <source>
        <dbReference type="PROSITE" id="PS50181"/>
    </source>
</evidence>
<dbReference type="InParanoid" id="A0A1C7N7F9"/>
<feature type="domain" description="F-box" evidence="1">
    <location>
        <begin position="1"/>
        <end position="50"/>
    </location>
</feature>
<dbReference type="AlphaFoldDB" id="A0A1C7N7F9"/>
<gene>
    <name evidence="2" type="ORF">A0J61_07402</name>
</gene>
<comment type="caution">
    <text evidence="2">The sequence shown here is derived from an EMBL/GenBank/DDBJ whole genome shotgun (WGS) entry which is preliminary data.</text>
</comment>
<dbReference type="EMBL" id="LUGH01000497">
    <property type="protein sequence ID" value="OBZ84549.1"/>
    <property type="molecule type" value="Genomic_DNA"/>
</dbReference>
<evidence type="ECO:0000313" key="2">
    <source>
        <dbReference type="EMBL" id="OBZ84549.1"/>
    </source>
</evidence>
<proteinExistence type="predicted"/>
<dbReference type="InterPro" id="IPR001810">
    <property type="entry name" value="F-box_dom"/>
</dbReference>
<name>A0A1C7N7F9_9FUNG</name>
<keyword evidence="3" id="KW-1185">Reference proteome</keyword>